<protein>
    <submittedName>
        <fullName evidence="2">Uncharacterized protein</fullName>
    </submittedName>
</protein>
<feature type="compositionally biased region" description="Basic and acidic residues" evidence="1">
    <location>
        <begin position="62"/>
        <end position="73"/>
    </location>
</feature>
<dbReference type="HOGENOM" id="CLU_1920398_0_0_1"/>
<feature type="compositionally biased region" description="Basic and acidic residues" evidence="1">
    <location>
        <begin position="90"/>
        <end position="100"/>
    </location>
</feature>
<feature type="compositionally biased region" description="Low complexity" evidence="1">
    <location>
        <begin position="15"/>
        <end position="27"/>
    </location>
</feature>
<evidence type="ECO:0000256" key="1">
    <source>
        <dbReference type="SAM" id="MobiDB-lite"/>
    </source>
</evidence>
<dbReference type="EnsemblPlants" id="ORGLA05G0217500.1">
    <property type="protein sequence ID" value="ORGLA05G0217500.1"/>
    <property type="gene ID" value="ORGLA05G0217500"/>
</dbReference>
<sequence>MVSAHDARPSSEMTASAAGASAVAGAEVGRRSMAQKRSVSQKIKWRANGGQETVHLGRRAKRGDGGRSSDAREAGGAAAGGVGQWRMRAKRGDGGRSADASELRNWRGYGACGRRSARVRTAIDGGLGAPTC</sequence>
<feature type="region of interest" description="Disordered" evidence="1">
    <location>
        <begin position="1"/>
        <end position="100"/>
    </location>
</feature>
<name>I1PXS7_ORYGL</name>
<proteinExistence type="predicted"/>
<organism evidence="2 3">
    <name type="scientific">Oryza glaberrima</name>
    <name type="common">African rice</name>
    <dbReference type="NCBI Taxonomy" id="4538"/>
    <lineage>
        <taxon>Eukaryota</taxon>
        <taxon>Viridiplantae</taxon>
        <taxon>Streptophyta</taxon>
        <taxon>Embryophyta</taxon>
        <taxon>Tracheophyta</taxon>
        <taxon>Spermatophyta</taxon>
        <taxon>Magnoliopsida</taxon>
        <taxon>Liliopsida</taxon>
        <taxon>Poales</taxon>
        <taxon>Poaceae</taxon>
        <taxon>BOP clade</taxon>
        <taxon>Oryzoideae</taxon>
        <taxon>Oryzeae</taxon>
        <taxon>Oryzinae</taxon>
        <taxon>Oryza</taxon>
    </lineage>
</organism>
<reference evidence="2" key="1">
    <citation type="submission" date="2015-06" db="UniProtKB">
        <authorList>
            <consortium name="EnsemblPlants"/>
        </authorList>
    </citation>
    <scope>IDENTIFICATION</scope>
</reference>
<reference evidence="2 3" key="2">
    <citation type="submission" date="2018-04" db="EMBL/GenBank/DDBJ databases">
        <title>OglaRS2 (Oryza glaberrima Reference Sequence Version 2).</title>
        <authorList>
            <person name="Zhang J."/>
            <person name="Kudrna D."/>
            <person name="Lee S."/>
            <person name="Talag J."/>
            <person name="Rajasekar S."/>
            <person name="Wing R.A."/>
        </authorList>
    </citation>
    <scope>NUCLEOTIDE SEQUENCE [LARGE SCALE GENOMIC DNA]</scope>
    <source>
        <strain evidence="2 3">cv. IRGC 96717</strain>
    </source>
</reference>
<dbReference type="Gramene" id="ORGLA05G0217500.1">
    <property type="protein sequence ID" value="ORGLA05G0217500.1"/>
    <property type="gene ID" value="ORGLA05G0217500"/>
</dbReference>
<dbReference type="Proteomes" id="UP000007306">
    <property type="component" value="Chromosome 5"/>
</dbReference>
<keyword evidence="3" id="KW-1185">Reference proteome</keyword>
<dbReference type="AlphaFoldDB" id="I1PXS7"/>
<evidence type="ECO:0000313" key="3">
    <source>
        <dbReference type="Proteomes" id="UP000007306"/>
    </source>
</evidence>
<accession>I1PXS7</accession>
<evidence type="ECO:0000313" key="2">
    <source>
        <dbReference type="EnsemblPlants" id="ORGLA05G0217500.1"/>
    </source>
</evidence>